<evidence type="ECO:0000256" key="1">
    <source>
        <dbReference type="ARBA" id="ARBA00022553"/>
    </source>
</evidence>
<dbReference type="GO" id="GO:0006355">
    <property type="term" value="P:regulation of DNA-templated transcription"/>
    <property type="evidence" value="ECO:0007669"/>
    <property type="project" value="InterPro"/>
</dbReference>
<dbReference type="Gene3D" id="3.40.50.2300">
    <property type="match status" value="1"/>
</dbReference>
<dbReference type="InterPro" id="IPR000792">
    <property type="entry name" value="Tscrpt_reg_LuxR_C"/>
</dbReference>
<dbReference type="AlphaFoldDB" id="A0A6C1KUE6"/>
<dbReference type="OrthoDB" id="3678174at2"/>
<reference evidence="6 7" key="1">
    <citation type="submission" date="2019-05" db="EMBL/GenBank/DDBJ databases">
        <authorList>
            <person name="Zhou X."/>
        </authorList>
    </citation>
    <scope>NUCLEOTIDE SEQUENCE [LARGE SCALE GENOMIC DNA]</scope>
    <source>
        <strain evidence="6 7">DSM 432</strain>
    </source>
</reference>
<dbReference type="PRINTS" id="PR00038">
    <property type="entry name" value="HTHLUXR"/>
</dbReference>
<dbReference type="EMBL" id="VAUP01000009">
    <property type="protein sequence ID" value="TLX44416.1"/>
    <property type="molecule type" value="Genomic_DNA"/>
</dbReference>
<feature type="domain" description="HTH luxR-type" evidence="4">
    <location>
        <begin position="146"/>
        <end position="211"/>
    </location>
</feature>
<feature type="modified residue" description="4-aspartylphosphate" evidence="3">
    <location>
        <position position="56"/>
    </location>
</feature>
<dbReference type="SUPFAM" id="SSF46894">
    <property type="entry name" value="C-terminal effector domain of the bipartite response regulators"/>
    <property type="match status" value="1"/>
</dbReference>
<dbReference type="InterPro" id="IPR001789">
    <property type="entry name" value="Sig_transdc_resp-reg_receiver"/>
</dbReference>
<dbReference type="InterPro" id="IPR039420">
    <property type="entry name" value="WalR-like"/>
</dbReference>
<evidence type="ECO:0000313" key="6">
    <source>
        <dbReference type="EMBL" id="TLX44416.1"/>
    </source>
</evidence>
<dbReference type="Pfam" id="PF00196">
    <property type="entry name" value="GerE"/>
    <property type="match status" value="1"/>
</dbReference>
<dbReference type="GO" id="GO:0000160">
    <property type="term" value="P:phosphorelay signal transduction system"/>
    <property type="evidence" value="ECO:0007669"/>
    <property type="project" value="InterPro"/>
</dbReference>
<dbReference type="CDD" id="cd06170">
    <property type="entry name" value="LuxR_C_like"/>
    <property type="match status" value="1"/>
</dbReference>
<dbReference type="PANTHER" id="PTHR43214:SF42">
    <property type="entry name" value="TRANSCRIPTIONAL REGULATORY PROTEIN DESR"/>
    <property type="match status" value="1"/>
</dbReference>
<keyword evidence="1 3" id="KW-0597">Phosphoprotein</keyword>
<dbReference type="PROSITE" id="PS50043">
    <property type="entry name" value="HTH_LUXR_2"/>
    <property type="match status" value="1"/>
</dbReference>
<sequence length="224" mass="23359">MSAITVAVVDDHPIVVEGIVTVLEKTGTFSVVSTGSGVNDILGSAQSHGPDVIVVDLTMQGDVIGAVARVREAFPATRIVIFTASGSAELAAKALGAGASAFVLKGSPQGDLIQAITCAMAGETYITPSFAARIIAELEAKARQLRARQSMHLSIREDQIVQLLLLGKKNSEIARALALSEKTVKGYMSTLMQKLHARNRVEVVIAAQNLNGVPDSAAVATRGT</sequence>
<dbReference type="PANTHER" id="PTHR43214">
    <property type="entry name" value="TWO-COMPONENT RESPONSE REGULATOR"/>
    <property type="match status" value="1"/>
</dbReference>
<organism evidence="6 7">
    <name type="scientific">Xanthobacter autotrophicus</name>
    <dbReference type="NCBI Taxonomy" id="280"/>
    <lineage>
        <taxon>Bacteria</taxon>
        <taxon>Pseudomonadati</taxon>
        <taxon>Pseudomonadota</taxon>
        <taxon>Alphaproteobacteria</taxon>
        <taxon>Hyphomicrobiales</taxon>
        <taxon>Xanthobacteraceae</taxon>
        <taxon>Xanthobacter</taxon>
    </lineage>
</organism>
<proteinExistence type="predicted"/>
<dbReference type="SMART" id="SM00421">
    <property type="entry name" value="HTH_LUXR"/>
    <property type="match status" value="1"/>
</dbReference>
<evidence type="ECO:0000256" key="3">
    <source>
        <dbReference type="PROSITE-ProRule" id="PRU00169"/>
    </source>
</evidence>
<dbReference type="InterPro" id="IPR058245">
    <property type="entry name" value="NreC/VraR/RcsB-like_REC"/>
</dbReference>
<dbReference type="SUPFAM" id="SSF52172">
    <property type="entry name" value="CheY-like"/>
    <property type="match status" value="1"/>
</dbReference>
<gene>
    <name evidence="6" type="ORF">FBQ73_03365</name>
</gene>
<accession>A0A6C1KUE6</accession>
<dbReference type="PROSITE" id="PS50110">
    <property type="entry name" value="RESPONSE_REGULATORY"/>
    <property type="match status" value="1"/>
</dbReference>
<protein>
    <submittedName>
        <fullName evidence="6">Response regulator transcription factor</fullName>
    </submittedName>
</protein>
<feature type="domain" description="Response regulatory" evidence="5">
    <location>
        <begin position="5"/>
        <end position="120"/>
    </location>
</feature>
<evidence type="ECO:0000259" key="4">
    <source>
        <dbReference type="PROSITE" id="PS50043"/>
    </source>
</evidence>
<dbReference type="InterPro" id="IPR016032">
    <property type="entry name" value="Sig_transdc_resp-reg_C-effctor"/>
</dbReference>
<dbReference type="Proteomes" id="UP000305131">
    <property type="component" value="Unassembled WGS sequence"/>
</dbReference>
<dbReference type="GO" id="GO:0003677">
    <property type="term" value="F:DNA binding"/>
    <property type="evidence" value="ECO:0007669"/>
    <property type="project" value="UniProtKB-KW"/>
</dbReference>
<evidence type="ECO:0000256" key="2">
    <source>
        <dbReference type="ARBA" id="ARBA00023125"/>
    </source>
</evidence>
<comment type="caution">
    <text evidence="6">The sequence shown here is derived from an EMBL/GenBank/DDBJ whole genome shotgun (WGS) entry which is preliminary data.</text>
</comment>
<dbReference type="SMART" id="SM00448">
    <property type="entry name" value="REC"/>
    <property type="match status" value="1"/>
</dbReference>
<dbReference type="Pfam" id="PF00072">
    <property type="entry name" value="Response_reg"/>
    <property type="match status" value="1"/>
</dbReference>
<keyword evidence="2" id="KW-0238">DNA-binding</keyword>
<evidence type="ECO:0000313" key="7">
    <source>
        <dbReference type="Proteomes" id="UP000305131"/>
    </source>
</evidence>
<evidence type="ECO:0000259" key="5">
    <source>
        <dbReference type="PROSITE" id="PS50110"/>
    </source>
</evidence>
<dbReference type="InterPro" id="IPR011006">
    <property type="entry name" value="CheY-like_superfamily"/>
</dbReference>
<dbReference type="RefSeq" id="WP_138398114.1">
    <property type="nucleotide sequence ID" value="NZ_JBAFVL010000012.1"/>
</dbReference>
<dbReference type="CDD" id="cd17535">
    <property type="entry name" value="REC_NarL-like"/>
    <property type="match status" value="1"/>
</dbReference>
<name>A0A6C1KUE6_XANAU</name>